<dbReference type="InterPro" id="IPR002372">
    <property type="entry name" value="PQQ_rpt_dom"/>
</dbReference>
<evidence type="ECO:0000256" key="1">
    <source>
        <dbReference type="SAM" id="SignalP"/>
    </source>
</evidence>
<proteinExistence type="predicted"/>
<dbReference type="SUPFAM" id="SSF50998">
    <property type="entry name" value="Quinoprotein alcohol dehydrogenase-like"/>
    <property type="match status" value="1"/>
</dbReference>
<protein>
    <submittedName>
        <fullName evidence="3">PQQ-binding-like beta-propeller repeat protein</fullName>
    </submittedName>
</protein>
<dbReference type="InterPro" id="IPR011047">
    <property type="entry name" value="Quinoprotein_ADH-like_sf"/>
</dbReference>
<evidence type="ECO:0000313" key="3">
    <source>
        <dbReference type="EMBL" id="MFM1729849.1"/>
    </source>
</evidence>
<evidence type="ECO:0000313" key="4">
    <source>
        <dbReference type="Proteomes" id="UP001629744"/>
    </source>
</evidence>
<dbReference type="Gene3D" id="2.130.10.10">
    <property type="entry name" value="YVTN repeat-like/Quinoprotein amine dehydrogenase"/>
    <property type="match status" value="1"/>
</dbReference>
<name>A0ABW9FW58_9NOCA</name>
<dbReference type="PANTHER" id="PTHR34512">
    <property type="entry name" value="CELL SURFACE PROTEIN"/>
    <property type="match status" value="1"/>
</dbReference>
<dbReference type="InterPro" id="IPR015943">
    <property type="entry name" value="WD40/YVTN_repeat-like_dom_sf"/>
</dbReference>
<feature type="chain" id="PRO_5045341864" evidence="1">
    <location>
        <begin position="23"/>
        <end position="466"/>
    </location>
</feature>
<keyword evidence="1" id="KW-0732">Signal</keyword>
<dbReference type="Proteomes" id="UP001629744">
    <property type="component" value="Unassembled WGS sequence"/>
</dbReference>
<comment type="caution">
    <text evidence="3">The sequence shown here is derived from an EMBL/GenBank/DDBJ whole genome shotgun (WGS) entry which is preliminary data.</text>
</comment>
<dbReference type="Pfam" id="PF13360">
    <property type="entry name" value="PQQ_2"/>
    <property type="match status" value="1"/>
</dbReference>
<dbReference type="PANTHER" id="PTHR34512:SF30">
    <property type="entry name" value="OUTER MEMBRANE PROTEIN ASSEMBLY FACTOR BAMB"/>
    <property type="match status" value="1"/>
</dbReference>
<sequence>MNRGIRNLLLAATTAAVTVAGAVVVAAHAGGDGTRKITGTVDAAPGLGWSVDAAAMYGRSFAEFRDPRNGSEYDWGDPGFVHANDVLVSVVGVSHGGMSLKSPAMVGIDAASGEVRWQSPADDLGGCTSVPVDGQLVCFTSPAATEPALVGFDLGTGEITRTPTDWMVFALAAVDDRLYVAEGNIEDDDVRLHAGTLADPDGQWSQPFAMGSVWEDDLTNALDVSHGQGVLTLGPDVAGFDLDSGRPTWTARLDGCSRATPSDGGVVVRFRTDCVGHRITGSDAVDRSGRTLASVDSEVAQPLSLDRPADDGIPLLLGDGAYDRRTGALLWTSPDLISAREADEYNANTTQGTAVAVAGDVAVLRDHGTKTTTGLDLRTGSRLWRHDDESLGTVDALDGNIVLTLGAEGIRAVDTRSGESPWETPFLAIDDDPDALSSNGMLASPQPGRYVYASARTMIGLRPLPR</sequence>
<dbReference type="RefSeq" id="WP_348603392.1">
    <property type="nucleotide sequence ID" value="NZ_CP157276.1"/>
</dbReference>
<keyword evidence="4" id="KW-1185">Reference proteome</keyword>
<reference evidence="3 4" key="1">
    <citation type="submission" date="2023-11" db="EMBL/GenBank/DDBJ databases">
        <authorList>
            <person name="Val-Calvo J."/>
            <person name="Scortti M."/>
            <person name="Vazquez-Boland J."/>
        </authorList>
    </citation>
    <scope>NUCLEOTIDE SEQUENCE [LARGE SCALE GENOMIC DNA]</scope>
    <source>
        <strain evidence="3 4">DSM 46662</strain>
    </source>
</reference>
<feature type="signal peptide" evidence="1">
    <location>
        <begin position="1"/>
        <end position="22"/>
    </location>
</feature>
<dbReference type="EMBL" id="JBDLNU010000004">
    <property type="protein sequence ID" value="MFM1729849.1"/>
    <property type="molecule type" value="Genomic_DNA"/>
</dbReference>
<gene>
    <name evidence="3" type="ORF">ABEU19_003365</name>
</gene>
<organism evidence="3 4">
    <name type="scientific">Prescottella soli</name>
    <dbReference type="NCBI Taxonomy" id="1543852"/>
    <lineage>
        <taxon>Bacteria</taxon>
        <taxon>Bacillati</taxon>
        <taxon>Actinomycetota</taxon>
        <taxon>Actinomycetes</taxon>
        <taxon>Mycobacteriales</taxon>
        <taxon>Nocardiaceae</taxon>
        <taxon>Prescottella</taxon>
    </lineage>
</organism>
<accession>A0ABW9FW58</accession>
<dbReference type="Gene3D" id="2.40.10.480">
    <property type="match status" value="1"/>
</dbReference>
<feature type="domain" description="Pyrrolo-quinoline quinone repeat" evidence="2">
    <location>
        <begin position="229"/>
        <end position="423"/>
    </location>
</feature>
<evidence type="ECO:0000259" key="2">
    <source>
        <dbReference type="Pfam" id="PF13360"/>
    </source>
</evidence>